<name>A0A6V7UNP5_MELEN</name>
<sequence>MSMNQLGFTMNETLTDEAIQVLANKSAEAITPAVYTTIKDAFASFAPDTWVNALNKIKISTFRCVVRESTLIGLNIYSKMNLTDSTLANSTNDQVKAILSSMNYTQDQVLSLLASTCSDGWDEILNLCHAVNATMSQLPPHIIQIFAKYNDSSMAPEDSEVGLIQDFKTITPDELVQMGDLFPKLKWLFSLNFYKLMDLLAQTVQGNDVAKMKFEQLGMKMYQNRNKC</sequence>
<dbReference type="AlphaFoldDB" id="A0A6V7UNP5"/>
<accession>A0A6V7UNP5</accession>
<evidence type="ECO:0000313" key="2">
    <source>
        <dbReference type="Proteomes" id="UP000580250"/>
    </source>
</evidence>
<comment type="caution">
    <text evidence="1">The sequence shown here is derived from an EMBL/GenBank/DDBJ whole genome shotgun (WGS) entry which is preliminary data.</text>
</comment>
<organism evidence="1 2">
    <name type="scientific">Meloidogyne enterolobii</name>
    <name type="common">Root-knot nematode worm</name>
    <name type="synonym">Meloidogyne mayaguensis</name>
    <dbReference type="NCBI Taxonomy" id="390850"/>
    <lineage>
        <taxon>Eukaryota</taxon>
        <taxon>Metazoa</taxon>
        <taxon>Ecdysozoa</taxon>
        <taxon>Nematoda</taxon>
        <taxon>Chromadorea</taxon>
        <taxon>Rhabditida</taxon>
        <taxon>Tylenchina</taxon>
        <taxon>Tylenchomorpha</taxon>
        <taxon>Tylenchoidea</taxon>
        <taxon>Meloidogynidae</taxon>
        <taxon>Meloidogyninae</taxon>
        <taxon>Meloidogyne</taxon>
    </lineage>
</organism>
<gene>
    <name evidence="1" type="ORF">MENT_LOCUS14392</name>
</gene>
<evidence type="ECO:0000313" key="1">
    <source>
        <dbReference type="EMBL" id="CAD2160677.1"/>
    </source>
</evidence>
<protein>
    <submittedName>
        <fullName evidence="1">Uncharacterized protein</fullName>
    </submittedName>
</protein>
<dbReference type="Proteomes" id="UP000580250">
    <property type="component" value="Unassembled WGS sequence"/>
</dbReference>
<reference evidence="1 2" key="1">
    <citation type="submission" date="2020-08" db="EMBL/GenBank/DDBJ databases">
        <authorList>
            <person name="Koutsovoulos G."/>
            <person name="Danchin GJ E."/>
        </authorList>
    </citation>
    <scope>NUCLEOTIDE SEQUENCE [LARGE SCALE GENOMIC DNA]</scope>
</reference>
<dbReference type="EMBL" id="CAJEWN010000081">
    <property type="protein sequence ID" value="CAD2160677.1"/>
    <property type="molecule type" value="Genomic_DNA"/>
</dbReference>
<proteinExistence type="predicted"/>
<dbReference type="OrthoDB" id="5884600at2759"/>